<reference evidence="1" key="1">
    <citation type="submission" date="2020-05" db="EMBL/GenBank/DDBJ databases">
        <authorList>
            <person name="Chiriac C."/>
            <person name="Salcher M."/>
            <person name="Ghai R."/>
            <person name="Kavagutti S V."/>
        </authorList>
    </citation>
    <scope>NUCLEOTIDE SEQUENCE</scope>
</reference>
<dbReference type="EMBL" id="LR797187">
    <property type="protein sequence ID" value="CAB4192545.1"/>
    <property type="molecule type" value="Genomic_DNA"/>
</dbReference>
<evidence type="ECO:0000313" key="1">
    <source>
        <dbReference type="EMBL" id="CAB4192545.1"/>
    </source>
</evidence>
<sequence length="278" mass="30095">MAKVNKGNTLSSPVLQAGYTIENDGYGLLTCKATYKVDKASAANAIKRGDVFSADARLRCHKASVSYGALDVATITADYCGIAAGDWTDPNVTGTDSLSTEPITSHPNFFASKDGRFKICGNPPFSVATSIQTLAPYAAIYEGENGAIFENAGSSTVSPGKFLGFYSKANDTAKKLYQRTSYLAPTSAFTGIIYTTKADNVQKLRGFIGKTMSARAPQGFRYLLPAYFGDTFSAKDETDQLMIANVHFEDYGVLYKLSYEIRFNAEGYVRQVYQGTNV</sequence>
<name>A0A6J5RJW0_9CAUD</name>
<organism evidence="1">
    <name type="scientific">uncultured Caudovirales phage</name>
    <dbReference type="NCBI Taxonomy" id="2100421"/>
    <lineage>
        <taxon>Viruses</taxon>
        <taxon>Duplodnaviria</taxon>
        <taxon>Heunggongvirae</taxon>
        <taxon>Uroviricota</taxon>
        <taxon>Caudoviricetes</taxon>
        <taxon>Peduoviridae</taxon>
        <taxon>Maltschvirus</taxon>
        <taxon>Maltschvirus maltsch</taxon>
    </lineage>
</organism>
<accession>A0A6J5RJW0</accession>
<gene>
    <name evidence="1" type="ORF">UFOVP1233_46</name>
</gene>
<protein>
    <submittedName>
        <fullName evidence="1">Uncharacterized protein</fullName>
    </submittedName>
</protein>
<proteinExistence type="predicted"/>